<accession>A0A2H9U4P8</accession>
<evidence type="ECO:0000313" key="6">
    <source>
        <dbReference type="Proteomes" id="UP000235861"/>
    </source>
</evidence>
<feature type="domain" description="Solute-binding protein family 3/N-terminal" evidence="4">
    <location>
        <begin position="22"/>
        <end position="243"/>
    </location>
</feature>
<dbReference type="SMART" id="SM00062">
    <property type="entry name" value="PBPb"/>
    <property type="match status" value="1"/>
</dbReference>
<evidence type="ECO:0000256" key="3">
    <source>
        <dbReference type="SAM" id="SignalP"/>
    </source>
</evidence>
<dbReference type="PANTHER" id="PTHR35936:SF25">
    <property type="entry name" value="ABC TRANSPORTER SUBSTRATE-BINDING PROTEIN"/>
    <property type="match status" value="1"/>
</dbReference>
<sequence>MHKTYWLVLILLQSWAVHAKAVLTVATDAWPPFRIVAPNGQLHGIDIAILRRLEQLSGVSLQIKQVPWGRALKQMETGQVDLMIGLAMSPARAHYIDYLQPSYYQCRTVFYGKAAAAKALRTYEDLKGQTVGYVLNSVYFDPFDSDSEIHKYGVRNEALLLQMVKRDRLPLMIGGDCQVDYALSLINDSELQKAEYHSPQAMKLYLAMSKRSPNQALKPLLVQALQQLIDSGEIATLAKPYQH</sequence>
<feature type="signal peptide" evidence="3">
    <location>
        <begin position="1"/>
        <end position="19"/>
    </location>
</feature>
<comment type="similarity">
    <text evidence="1">Belongs to the bacterial solute-binding protein 3 family.</text>
</comment>
<dbReference type="RefSeq" id="WP_100293966.1">
    <property type="nucleotide sequence ID" value="NZ_PGGC01000081.1"/>
</dbReference>
<name>A0A2H9U4P8_9GAMM</name>
<dbReference type="AlphaFoldDB" id="A0A2H9U4P8"/>
<organism evidence="5 6">
    <name type="scientific">Aeromonas cavernicola</name>
    <dbReference type="NCBI Taxonomy" id="1006623"/>
    <lineage>
        <taxon>Bacteria</taxon>
        <taxon>Pseudomonadati</taxon>
        <taxon>Pseudomonadota</taxon>
        <taxon>Gammaproteobacteria</taxon>
        <taxon>Aeromonadales</taxon>
        <taxon>Aeromonadaceae</taxon>
        <taxon>Aeromonas</taxon>
    </lineage>
</organism>
<dbReference type="InterPro" id="IPR001638">
    <property type="entry name" value="Solute-binding_3/MltF_N"/>
</dbReference>
<dbReference type="Proteomes" id="UP000235861">
    <property type="component" value="Unassembled WGS sequence"/>
</dbReference>
<gene>
    <name evidence="5" type="ORF">CUC53_09665</name>
</gene>
<evidence type="ECO:0000313" key="5">
    <source>
        <dbReference type="EMBL" id="PJG59020.1"/>
    </source>
</evidence>
<keyword evidence="6" id="KW-1185">Reference proteome</keyword>
<dbReference type="Gene3D" id="3.40.190.10">
    <property type="entry name" value="Periplasmic binding protein-like II"/>
    <property type="match status" value="2"/>
</dbReference>
<feature type="chain" id="PRO_5014174786" evidence="3">
    <location>
        <begin position="20"/>
        <end position="243"/>
    </location>
</feature>
<keyword evidence="2 3" id="KW-0732">Signal</keyword>
<proteinExistence type="inferred from homology"/>
<evidence type="ECO:0000256" key="1">
    <source>
        <dbReference type="ARBA" id="ARBA00010333"/>
    </source>
</evidence>
<dbReference type="SUPFAM" id="SSF53850">
    <property type="entry name" value="Periplasmic binding protein-like II"/>
    <property type="match status" value="1"/>
</dbReference>
<dbReference type="OrthoDB" id="370676at2"/>
<evidence type="ECO:0000259" key="4">
    <source>
        <dbReference type="SMART" id="SM00062"/>
    </source>
</evidence>
<dbReference type="EMBL" id="PGGC01000081">
    <property type="protein sequence ID" value="PJG59020.1"/>
    <property type="molecule type" value="Genomic_DNA"/>
</dbReference>
<dbReference type="Pfam" id="PF00497">
    <property type="entry name" value="SBP_bac_3"/>
    <property type="match status" value="1"/>
</dbReference>
<evidence type="ECO:0000256" key="2">
    <source>
        <dbReference type="ARBA" id="ARBA00022729"/>
    </source>
</evidence>
<comment type="caution">
    <text evidence="5">The sequence shown here is derived from an EMBL/GenBank/DDBJ whole genome shotgun (WGS) entry which is preliminary data.</text>
</comment>
<dbReference type="PANTHER" id="PTHR35936">
    <property type="entry name" value="MEMBRANE-BOUND LYTIC MUREIN TRANSGLYCOSYLASE F"/>
    <property type="match status" value="1"/>
</dbReference>
<protein>
    <submittedName>
        <fullName evidence="5">ABC transporter substrate-binding protein</fullName>
    </submittedName>
</protein>
<reference evidence="5 6" key="1">
    <citation type="submission" date="2017-11" db="EMBL/GenBank/DDBJ databases">
        <title>Draft genome sequence of environmental isolate Aeromonas cavernicola sp. nov. MDC 2508.</title>
        <authorList>
            <person name="Colston S.M."/>
            <person name="Navarro A."/>
            <person name="Martinez-Murcia A.J."/>
            <person name="Graf J."/>
        </authorList>
    </citation>
    <scope>NUCLEOTIDE SEQUENCE [LARGE SCALE GENOMIC DNA]</scope>
    <source>
        <strain evidence="5 6">MDC 2508</strain>
    </source>
</reference>